<organism evidence="1 2">
    <name type="scientific">Somion occarium</name>
    <dbReference type="NCBI Taxonomy" id="3059160"/>
    <lineage>
        <taxon>Eukaryota</taxon>
        <taxon>Fungi</taxon>
        <taxon>Dikarya</taxon>
        <taxon>Basidiomycota</taxon>
        <taxon>Agaricomycotina</taxon>
        <taxon>Agaricomycetes</taxon>
        <taxon>Polyporales</taxon>
        <taxon>Cerrenaceae</taxon>
        <taxon>Somion</taxon>
    </lineage>
</organism>
<dbReference type="Proteomes" id="UP001497453">
    <property type="component" value="Chromosome 7"/>
</dbReference>
<sequence>MSDTDATRMPLGSNAIAKLIVKDACANGNAFTDLELERSTPFRNRPETLLAPQEDNKFFEIVTPETLPAESMHLHLSLGSELAFSPFGRVYDVKVDGGRSSPDLMNVAIPPLILKVSPPNKTYKNAREAFYYEKMPELQGVVIPRYYGVFHATIPSGFRFRFWTPEKIIGGPSDGDSDYEDHFAIPRVITILVLERVGPKYLPLGRSLHQDEQEELSAMLSDIARHRICHGDIRYTNILSAPARSPEFPRLRSPYTKRKYHWRIVDFGEAYESTMSKDRFAKHIERALRDLFTELRERRMMRSMNLSRGEKA</sequence>
<evidence type="ECO:0008006" key="3">
    <source>
        <dbReference type="Google" id="ProtNLM"/>
    </source>
</evidence>
<dbReference type="InterPro" id="IPR011009">
    <property type="entry name" value="Kinase-like_dom_sf"/>
</dbReference>
<reference evidence="2" key="1">
    <citation type="submission" date="2024-04" db="EMBL/GenBank/DDBJ databases">
        <authorList>
            <person name="Shaw F."/>
            <person name="Minotto A."/>
        </authorList>
    </citation>
    <scope>NUCLEOTIDE SEQUENCE [LARGE SCALE GENOMIC DNA]</scope>
</reference>
<gene>
    <name evidence="1" type="ORF">GFSPODELE1_LOCUS9446</name>
</gene>
<name>A0ABP1E112_9APHY</name>
<accession>A0ABP1E112</accession>
<dbReference type="SUPFAM" id="SSF56112">
    <property type="entry name" value="Protein kinase-like (PK-like)"/>
    <property type="match status" value="1"/>
</dbReference>
<dbReference type="EMBL" id="OZ037950">
    <property type="protein sequence ID" value="CAL1713731.1"/>
    <property type="molecule type" value="Genomic_DNA"/>
</dbReference>
<keyword evidence="2" id="KW-1185">Reference proteome</keyword>
<evidence type="ECO:0000313" key="2">
    <source>
        <dbReference type="Proteomes" id="UP001497453"/>
    </source>
</evidence>
<evidence type="ECO:0000313" key="1">
    <source>
        <dbReference type="EMBL" id="CAL1713731.1"/>
    </source>
</evidence>
<proteinExistence type="predicted"/>
<protein>
    <recommendedName>
        <fullName evidence="3">Protein kinase domain-containing protein</fullName>
    </recommendedName>
</protein>